<evidence type="ECO:0000313" key="3">
    <source>
        <dbReference type="EMBL" id="KDR27369.1"/>
    </source>
</evidence>
<keyword evidence="1" id="KW-0813">Transport</keyword>
<dbReference type="EMBL" id="BMEG01000004">
    <property type="protein sequence ID" value="GGD74270.1"/>
    <property type="molecule type" value="Genomic_DNA"/>
</dbReference>
<dbReference type="eggNOG" id="COG0845">
    <property type="taxonomic scope" value="Bacteria"/>
</dbReference>
<dbReference type="Gene3D" id="2.40.420.20">
    <property type="match status" value="1"/>
</dbReference>
<reference evidence="5" key="3">
    <citation type="journal article" date="2019" name="Int. J. Syst. Evol. Microbiol.">
        <title>The Global Catalogue of Microorganisms (GCM) 10K type strain sequencing project: providing services to taxonomists for standard genome sequencing and annotation.</title>
        <authorList>
            <consortium name="The Broad Institute Genomics Platform"/>
            <consortium name="The Broad Institute Genome Sequencing Center for Infectious Disease"/>
            <person name="Wu L."/>
            <person name="Ma J."/>
        </authorList>
    </citation>
    <scope>NUCLEOTIDE SEQUENCE [LARGE SCALE GENOMIC DNA]</scope>
    <source>
        <strain evidence="5">CGMCC 1.11013</strain>
    </source>
</reference>
<proteinExistence type="predicted"/>
<reference evidence="3 4" key="2">
    <citation type="submission" date="2014-03" db="EMBL/GenBank/DDBJ databases">
        <title>Draft Genome Sequences of Four Burkholderia Strains.</title>
        <authorList>
            <person name="Liu X.Y."/>
            <person name="Li C.X."/>
            <person name="Xu J.H."/>
        </authorList>
    </citation>
    <scope>NUCLEOTIDE SEQUENCE [LARGE SCALE GENOMIC DNA]</scope>
    <source>
        <strain evidence="3 4">R27</strain>
    </source>
</reference>
<dbReference type="GO" id="GO:0015679">
    <property type="term" value="P:plasma membrane copper ion transport"/>
    <property type="evidence" value="ECO:0007669"/>
    <property type="project" value="TreeGrafter"/>
</dbReference>
<accession>A0A069NID5</accession>
<dbReference type="OrthoDB" id="7059230at2"/>
<dbReference type="STRING" id="1071679.BG57_23055"/>
<dbReference type="PANTHER" id="PTHR30097">
    <property type="entry name" value="CATION EFFLUX SYSTEM PROTEIN CUSB"/>
    <property type="match status" value="1"/>
</dbReference>
<dbReference type="AlphaFoldDB" id="A0A069NID5"/>
<dbReference type="Proteomes" id="UP000027439">
    <property type="component" value="Unassembled WGS sequence"/>
</dbReference>
<evidence type="ECO:0000313" key="4">
    <source>
        <dbReference type="Proteomes" id="UP000027439"/>
    </source>
</evidence>
<evidence type="ECO:0000313" key="5">
    <source>
        <dbReference type="Proteomes" id="UP000597138"/>
    </source>
</evidence>
<dbReference type="GO" id="GO:0030313">
    <property type="term" value="C:cell envelope"/>
    <property type="evidence" value="ECO:0007669"/>
    <property type="project" value="TreeGrafter"/>
</dbReference>
<organism evidence="3 4">
    <name type="scientific">Caballeronia grimmiae</name>
    <dbReference type="NCBI Taxonomy" id="1071679"/>
    <lineage>
        <taxon>Bacteria</taxon>
        <taxon>Pseudomonadati</taxon>
        <taxon>Pseudomonadota</taxon>
        <taxon>Betaproteobacteria</taxon>
        <taxon>Burkholderiales</taxon>
        <taxon>Burkholderiaceae</taxon>
        <taxon>Caballeronia</taxon>
    </lineage>
</organism>
<dbReference type="Proteomes" id="UP000597138">
    <property type="component" value="Unassembled WGS sequence"/>
</dbReference>
<keyword evidence="5" id="KW-1185">Reference proteome</keyword>
<reference evidence="2" key="4">
    <citation type="submission" date="2024-05" db="EMBL/GenBank/DDBJ databases">
        <authorList>
            <person name="Sun Q."/>
            <person name="Zhou Y."/>
        </authorList>
    </citation>
    <scope>NUCLEOTIDE SEQUENCE</scope>
    <source>
        <strain evidence="2">CGMCC 1.11013</strain>
    </source>
</reference>
<dbReference type="RefSeq" id="WP_035969825.1">
    <property type="nucleotide sequence ID" value="NZ_BMEG01000004.1"/>
</dbReference>
<dbReference type="GO" id="GO:0060003">
    <property type="term" value="P:copper ion export"/>
    <property type="evidence" value="ECO:0007669"/>
    <property type="project" value="TreeGrafter"/>
</dbReference>
<protein>
    <submittedName>
        <fullName evidence="3">Metal transporter</fullName>
    </submittedName>
</protein>
<dbReference type="InterPro" id="IPR051909">
    <property type="entry name" value="MFP_Cation_Efflux"/>
</dbReference>
<sequence>MKYRLLFFGAISIVLAAGASWYICEAFHAEPAATATQTASPSSVQTVNGETVVTVSPDIQRASHIEVAPLAPITVQPDSPAWATVVDLQPLFDLRNRLASARADLDTLTAQAANSHTQYERSSVLFEDDRNVSQKSLQDAGAVMQADQAKLKSAKAAVSGLEATIRQQFGDALARASTNSSSDLFQRLLSGSTAVLRVTLPAGFNGGAPARITVDGVGGQSIAATKLSASPLADPSVQGSPWFYATDRALPVGTRTGAHVPTSAAASQMLVVPDAAVIWYGGQPWAYVQTAQDHFTRRYLPSGNESAHGILVTTGFHAGDRVVTQGAQLLLSEEQKPQGIGTACKDPPECDD</sequence>
<evidence type="ECO:0000313" key="2">
    <source>
        <dbReference type="EMBL" id="GGD74270.1"/>
    </source>
</evidence>
<reference evidence="2" key="1">
    <citation type="journal article" date="2014" name="Int. J. Syst. Evol. Microbiol.">
        <title>Complete genome of a new Firmicutes species belonging to the dominant human colonic microbiota ('Ruminococcus bicirculans') reveals two chromosomes and a selective capacity to utilize plant glucans.</title>
        <authorList>
            <consortium name="NISC Comparative Sequencing Program"/>
            <person name="Wegmann U."/>
            <person name="Louis P."/>
            <person name="Goesmann A."/>
            <person name="Henrissat B."/>
            <person name="Duncan S.H."/>
            <person name="Flint H.J."/>
        </authorList>
    </citation>
    <scope>NUCLEOTIDE SEQUENCE</scope>
    <source>
        <strain evidence="2">CGMCC 1.11013</strain>
    </source>
</reference>
<dbReference type="EMBL" id="JFHE01000043">
    <property type="protein sequence ID" value="KDR27369.1"/>
    <property type="molecule type" value="Genomic_DNA"/>
</dbReference>
<dbReference type="Gene3D" id="1.10.287.470">
    <property type="entry name" value="Helix hairpin bin"/>
    <property type="match status" value="1"/>
</dbReference>
<name>A0A069NID5_9BURK</name>
<gene>
    <name evidence="3" type="ORF">BG57_23055</name>
    <name evidence="2" type="ORF">GCM10010985_30900</name>
</gene>
<evidence type="ECO:0000256" key="1">
    <source>
        <dbReference type="ARBA" id="ARBA00022448"/>
    </source>
</evidence>
<comment type="caution">
    <text evidence="3">The sequence shown here is derived from an EMBL/GenBank/DDBJ whole genome shotgun (WGS) entry which is preliminary data.</text>
</comment>
<dbReference type="PANTHER" id="PTHR30097:SF4">
    <property type="entry name" value="SLR6042 PROTEIN"/>
    <property type="match status" value="1"/>
</dbReference>